<proteinExistence type="predicted"/>
<sequence>MWTLLRDGYTNKETRRFSRCVPVLTAAWIAAWFSGAVESDLLRSVFYIRPQWHRVLASSWNTLLCDRCHINQRHTPPPASPSPCSQNHSSFFAMGSQLDTQRTVFNNWIRIISKQMLLTGTGSTGKSRWQVAILGKLVKTTVAPRVDAAMPGCGARRQSGKHGLNLGSAAPRAFVIWRRSSRQVAAVVDCSPCTSSS</sequence>
<accession>A0A9N7W2W6</accession>
<protein>
    <submittedName>
        <fullName evidence="1">Uncharacterized protein</fullName>
    </submittedName>
</protein>
<evidence type="ECO:0000313" key="2">
    <source>
        <dbReference type="Proteomes" id="UP001153269"/>
    </source>
</evidence>
<name>A0A9N7W2W6_PLEPL</name>
<dbReference type="Proteomes" id="UP001153269">
    <property type="component" value="Unassembled WGS sequence"/>
</dbReference>
<keyword evidence="2" id="KW-1185">Reference proteome</keyword>
<evidence type="ECO:0000313" key="1">
    <source>
        <dbReference type="EMBL" id="CAB1459927.1"/>
    </source>
</evidence>
<reference evidence="1" key="1">
    <citation type="submission" date="2020-03" db="EMBL/GenBank/DDBJ databases">
        <authorList>
            <person name="Weist P."/>
        </authorList>
    </citation>
    <scope>NUCLEOTIDE SEQUENCE</scope>
</reference>
<dbReference type="EMBL" id="CADEAL010004452">
    <property type="protein sequence ID" value="CAB1459927.1"/>
    <property type="molecule type" value="Genomic_DNA"/>
</dbReference>
<dbReference type="AlphaFoldDB" id="A0A9N7W2W6"/>
<gene>
    <name evidence="1" type="ORF">PLEPLA_LOCUS47764</name>
</gene>
<organism evidence="1 2">
    <name type="scientific">Pleuronectes platessa</name>
    <name type="common">European plaice</name>
    <dbReference type="NCBI Taxonomy" id="8262"/>
    <lineage>
        <taxon>Eukaryota</taxon>
        <taxon>Metazoa</taxon>
        <taxon>Chordata</taxon>
        <taxon>Craniata</taxon>
        <taxon>Vertebrata</taxon>
        <taxon>Euteleostomi</taxon>
        <taxon>Actinopterygii</taxon>
        <taxon>Neopterygii</taxon>
        <taxon>Teleostei</taxon>
        <taxon>Neoteleostei</taxon>
        <taxon>Acanthomorphata</taxon>
        <taxon>Carangaria</taxon>
        <taxon>Pleuronectiformes</taxon>
        <taxon>Pleuronectoidei</taxon>
        <taxon>Pleuronectidae</taxon>
        <taxon>Pleuronectes</taxon>
    </lineage>
</organism>
<comment type="caution">
    <text evidence="1">The sequence shown here is derived from an EMBL/GenBank/DDBJ whole genome shotgun (WGS) entry which is preliminary data.</text>
</comment>